<dbReference type="EMBL" id="JAHHGZ010000038">
    <property type="protein sequence ID" value="MBW4671022.1"/>
    <property type="molecule type" value="Genomic_DNA"/>
</dbReference>
<dbReference type="InterPro" id="IPR021787">
    <property type="entry name" value="DUF3352"/>
</dbReference>
<protein>
    <submittedName>
        <fullName evidence="1">DUF3352 domain-containing protein</fullName>
    </submittedName>
</protein>
<dbReference type="Proteomes" id="UP000729701">
    <property type="component" value="Unassembled WGS sequence"/>
</dbReference>
<name>A0A951UVJ7_9CYAN</name>
<evidence type="ECO:0000313" key="1">
    <source>
        <dbReference type="EMBL" id="MBW4671022.1"/>
    </source>
</evidence>
<reference evidence="1" key="2">
    <citation type="journal article" date="2022" name="Microbiol. Resour. Announc.">
        <title>Metagenome Sequencing to Explore Phylogenomics of Terrestrial Cyanobacteria.</title>
        <authorList>
            <person name="Ward R.D."/>
            <person name="Stajich J.E."/>
            <person name="Johansen J.R."/>
            <person name="Huntemann M."/>
            <person name="Clum A."/>
            <person name="Foster B."/>
            <person name="Foster B."/>
            <person name="Roux S."/>
            <person name="Palaniappan K."/>
            <person name="Varghese N."/>
            <person name="Mukherjee S."/>
            <person name="Reddy T.B.K."/>
            <person name="Daum C."/>
            <person name="Copeland A."/>
            <person name="Chen I.A."/>
            <person name="Ivanova N.N."/>
            <person name="Kyrpides N.C."/>
            <person name="Shapiro N."/>
            <person name="Eloe-Fadrosh E.A."/>
            <person name="Pietrasiak N."/>
        </authorList>
    </citation>
    <scope>NUCLEOTIDE SEQUENCE</scope>
    <source>
        <strain evidence="1">GSE-NOS-MK-12-04C</strain>
    </source>
</reference>
<proteinExistence type="predicted"/>
<organism evidence="1 2">
    <name type="scientific">Cyanomargarita calcarea GSE-NOS-MK-12-04C</name>
    <dbReference type="NCBI Taxonomy" id="2839659"/>
    <lineage>
        <taxon>Bacteria</taxon>
        <taxon>Bacillati</taxon>
        <taxon>Cyanobacteriota</taxon>
        <taxon>Cyanophyceae</taxon>
        <taxon>Nostocales</taxon>
        <taxon>Cyanomargaritaceae</taxon>
        <taxon>Cyanomargarita</taxon>
    </lineage>
</organism>
<gene>
    <name evidence="1" type="ORF">KME60_27255</name>
</gene>
<evidence type="ECO:0000313" key="2">
    <source>
        <dbReference type="Proteomes" id="UP000729701"/>
    </source>
</evidence>
<dbReference type="AlphaFoldDB" id="A0A951UVJ7"/>
<sequence>MRQRSFIGFIAAGVVVLLLVSISGCSWLSAKNPLSPIASTSQPGAAIFVSKQAPVMVSVLVNPERLLDVAGDEGSKLKTSLLANTDLDYQQDIQPWLGKEITLAVNNLDIDRDPENGQQPGYLMALATENPKGSREFVDLLFSKRVLAGANLTVEQYNGIKLVYDDRLVEKIEAKPKKDFFQNPTSGFQSALAGAAVGDEFVLFANDPKVLREAINNVQAPDLNLSSATNYQQAIKQLPKGSAAMAFLNLPTVADWQGLKLSQKIYDSQIVSFALPSKGLLAETSLFGSEQISPSEQLSKPVGALEYIPARAGMTISGLNLSNLANSDLAQLWKQVTAVLSGSSGNLISRLGQPLADIQKNWGINFSEDIFSWVQGEYAIALLPNQEQTTPDWIFVAQKTDGTPNGISRLDTIASSKGLSVTSFNLDNQKISAWTELVTVTNQSSDTKQRKSISIEAKAQGVHTTVGNYEIFTNNLETMNEALHIQENSLIDNRNFLLSIANIPRPNQGYVYLDWTNSQELVEQQIPILKLAKIVGKPFFDNLRSLTVSSYGNEIGLLKGAIFFQLDKN</sequence>
<dbReference type="Pfam" id="PF11832">
    <property type="entry name" value="DUF3352"/>
    <property type="match status" value="1"/>
</dbReference>
<comment type="caution">
    <text evidence="1">The sequence shown here is derived from an EMBL/GenBank/DDBJ whole genome shotgun (WGS) entry which is preliminary data.</text>
</comment>
<reference evidence="1" key="1">
    <citation type="submission" date="2021-05" db="EMBL/GenBank/DDBJ databases">
        <authorList>
            <person name="Pietrasiak N."/>
            <person name="Ward R."/>
            <person name="Stajich J.E."/>
            <person name="Kurbessoian T."/>
        </authorList>
    </citation>
    <scope>NUCLEOTIDE SEQUENCE</scope>
    <source>
        <strain evidence="1">GSE-NOS-MK-12-04C</strain>
    </source>
</reference>
<accession>A0A951UVJ7</accession>
<dbReference type="PROSITE" id="PS51257">
    <property type="entry name" value="PROKAR_LIPOPROTEIN"/>
    <property type="match status" value="1"/>
</dbReference>